<feature type="chain" id="PRO_5004044072" evidence="1">
    <location>
        <begin position="21"/>
        <end position="65"/>
    </location>
</feature>
<accession>M3XXS9</accession>
<dbReference type="EMBL" id="AEYP01072864">
    <property type="status" value="NOT_ANNOTATED_CDS"/>
    <property type="molecule type" value="Genomic_DNA"/>
</dbReference>
<reference evidence="2" key="1">
    <citation type="submission" date="2024-06" db="UniProtKB">
        <authorList>
            <consortium name="Ensembl"/>
        </authorList>
    </citation>
    <scope>IDENTIFICATION</scope>
</reference>
<protein>
    <submittedName>
        <fullName evidence="2">Uncharacterized protein</fullName>
    </submittedName>
</protein>
<name>M3XXS9_MUSPF</name>
<dbReference type="AlphaFoldDB" id="M3XXS9"/>
<proteinExistence type="predicted"/>
<evidence type="ECO:0000313" key="2">
    <source>
        <dbReference type="Ensembl" id="ENSMPUP00000003880.1"/>
    </source>
</evidence>
<dbReference type="Ensembl" id="ENSMPUT00000003950.1">
    <property type="protein sequence ID" value="ENSMPUP00000003880.1"/>
    <property type="gene ID" value="ENSMPUG00000003911.1"/>
</dbReference>
<feature type="signal peptide" evidence="1">
    <location>
        <begin position="1"/>
        <end position="20"/>
    </location>
</feature>
<sequence length="65" mass="7664">LHRQILPNVCLFVCLRFISFLTNRHVKTCSTSLGISEIRIKTTEFQWSDCWKFEEKKEKSGTISE</sequence>
<dbReference type="InParanoid" id="M3XXS9"/>
<keyword evidence="1" id="KW-0732">Signal</keyword>
<evidence type="ECO:0000256" key="1">
    <source>
        <dbReference type="SAM" id="SignalP"/>
    </source>
</evidence>
<organism evidence="2">
    <name type="scientific">Mustela putorius furo</name>
    <name type="common">European domestic ferret</name>
    <name type="synonym">Mustela furo</name>
    <dbReference type="NCBI Taxonomy" id="9669"/>
    <lineage>
        <taxon>Eukaryota</taxon>
        <taxon>Metazoa</taxon>
        <taxon>Chordata</taxon>
        <taxon>Craniata</taxon>
        <taxon>Vertebrata</taxon>
        <taxon>Euteleostomi</taxon>
        <taxon>Mammalia</taxon>
        <taxon>Eutheria</taxon>
        <taxon>Laurasiatheria</taxon>
        <taxon>Carnivora</taxon>
        <taxon>Caniformia</taxon>
        <taxon>Musteloidea</taxon>
        <taxon>Mustelidae</taxon>
        <taxon>Mustelinae</taxon>
        <taxon>Mustela</taxon>
    </lineage>
</organism>
<dbReference type="HOGENOM" id="CLU_2855623_0_0_1"/>